<organism evidence="1 2">
    <name type="scientific">Laccaria amethystina LaAM-08-1</name>
    <dbReference type="NCBI Taxonomy" id="1095629"/>
    <lineage>
        <taxon>Eukaryota</taxon>
        <taxon>Fungi</taxon>
        <taxon>Dikarya</taxon>
        <taxon>Basidiomycota</taxon>
        <taxon>Agaricomycotina</taxon>
        <taxon>Agaricomycetes</taxon>
        <taxon>Agaricomycetidae</taxon>
        <taxon>Agaricales</taxon>
        <taxon>Agaricineae</taxon>
        <taxon>Hydnangiaceae</taxon>
        <taxon>Laccaria</taxon>
    </lineage>
</organism>
<evidence type="ECO:0000313" key="1">
    <source>
        <dbReference type="EMBL" id="KIK09325.1"/>
    </source>
</evidence>
<proteinExistence type="predicted"/>
<dbReference type="Proteomes" id="UP000054477">
    <property type="component" value="Unassembled WGS sequence"/>
</dbReference>
<evidence type="ECO:0000313" key="2">
    <source>
        <dbReference type="Proteomes" id="UP000054477"/>
    </source>
</evidence>
<reference evidence="2" key="2">
    <citation type="submission" date="2015-01" db="EMBL/GenBank/DDBJ databases">
        <title>Evolutionary Origins and Diversification of the Mycorrhizal Mutualists.</title>
        <authorList>
            <consortium name="DOE Joint Genome Institute"/>
            <consortium name="Mycorrhizal Genomics Consortium"/>
            <person name="Kohler A."/>
            <person name="Kuo A."/>
            <person name="Nagy L.G."/>
            <person name="Floudas D."/>
            <person name="Copeland A."/>
            <person name="Barry K.W."/>
            <person name="Cichocki N."/>
            <person name="Veneault-Fourrey C."/>
            <person name="LaButti K."/>
            <person name="Lindquist E.A."/>
            <person name="Lipzen A."/>
            <person name="Lundell T."/>
            <person name="Morin E."/>
            <person name="Murat C."/>
            <person name="Riley R."/>
            <person name="Ohm R."/>
            <person name="Sun H."/>
            <person name="Tunlid A."/>
            <person name="Henrissat B."/>
            <person name="Grigoriev I.V."/>
            <person name="Hibbett D.S."/>
            <person name="Martin F."/>
        </authorList>
    </citation>
    <scope>NUCLEOTIDE SEQUENCE [LARGE SCALE GENOMIC DNA]</scope>
    <source>
        <strain evidence="2">LaAM-08-1</strain>
    </source>
</reference>
<dbReference type="HOGENOM" id="CLU_1835480_0_0_1"/>
<accession>A0A0C9XAL1</accession>
<keyword evidence="2" id="KW-1185">Reference proteome</keyword>
<dbReference type="AlphaFoldDB" id="A0A0C9XAL1"/>
<name>A0A0C9XAL1_9AGAR</name>
<reference evidence="1 2" key="1">
    <citation type="submission" date="2014-04" db="EMBL/GenBank/DDBJ databases">
        <authorList>
            <consortium name="DOE Joint Genome Institute"/>
            <person name="Kuo A."/>
            <person name="Kohler A."/>
            <person name="Nagy L.G."/>
            <person name="Floudas D."/>
            <person name="Copeland A."/>
            <person name="Barry K.W."/>
            <person name="Cichocki N."/>
            <person name="Veneault-Fourrey C."/>
            <person name="LaButti K."/>
            <person name="Lindquist E.A."/>
            <person name="Lipzen A."/>
            <person name="Lundell T."/>
            <person name="Morin E."/>
            <person name="Murat C."/>
            <person name="Sun H."/>
            <person name="Tunlid A."/>
            <person name="Henrissat B."/>
            <person name="Grigoriev I.V."/>
            <person name="Hibbett D.S."/>
            <person name="Martin F."/>
            <person name="Nordberg H.P."/>
            <person name="Cantor M.N."/>
            <person name="Hua S.X."/>
        </authorList>
    </citation>
    <scope>NUCLEOTIDE SEQUENCE [LARGE SCALE GENOMIC DNA]</scope>
    <source>
        <strain evidence="1 2">LaAM-08-1</strain>
    </source>
</reference>
<dbReference type="EMBL" id="KN838539">
    <property type="protein sequence ID" value="KIK09325.1"/>
    <property type="molecule type" value="Genomic_DNA"/>
</dbReference>
<gene>
    <name evidence="1" type="ORF">K443DRAFT_671820</name>
</gene>
<sequence>MQSHHIAMIPFQPLHKNDDRHAMLELGAILSTDRACGCSTILAAKLESTGHQSRGHQQGIRPQTGDIDWVRDWVPFGWCGGSHRCRRSQWTNPMLKNGGFVVQNGPRVGRATREPRGQCMPRVDRLDAFADPRRLSEKIK</sequence>
<protein>
    <submittedName>
        <fullName evidence="1">Uncharacterized protein</fullName>
    </submittedName>
</protein>